<reference evidence="2 3" key="1">
    <citation type="submission" date="2018-10" db="EMBL/GenBank/DDBJ databases">
        <title>Robbsia sp. DHC34, isolated from soil.</title>
        <authorList>
            <person name="Gao Z.-H."/>
            <person name="Qiu L.-H."/>
        </authorList>
    </citation>
    <scope>NUCLEOTIDE SEQUENCE [LARGE SCALE GENOMIC DNA]</scope>
    <source>
        <strain evidence="2 3">DHC34</strain>
    </source>
</reference>
<accession>A0A494Y340</accession>
<comment type="caution">
    <text evidence="2">The sequence shown here is derived from an EMBL/GenBank/DDBJ whole genome shotgun (WGS) entry which is preliminary data.</text>
</comment>
<proteinExistence type="predicted"/>
<evidence type="ECO:0000313" key="2">
    <source>
        <dbReference type="EMBL" id="RKP56428.1"/>
    </source>
</evidence>
<dbReference type="OrthoDB" id="9108270at2"/>
<keyword evidence="3" id="KW-1185">Reference proteome</keyword>
<name>A0A494Y340_9BURK</name>
<feature type="compositionally biased region" description="Basic and acidic residues" evidence="1">
    <location>
        <begin position="76"/>
        <end position="88"/>
    </location>
</feature>
<protein>
    <submittedName>
        <fullName evidence="2">Uncharacterized protein</fullName>
    </submittedName>
</protein>
<organism evidence="2 3">
    <name type="scientific">Pararobbsia silviterrae</name>
    <dbReference type="NCBI Taxonomy" id="1792498"/>
    <lineage>
        <taxon>Bacteria</taxon>
        <taxon>Pseudomonadati</taxon>
        <taxon>Pseudomonadota</taxon>
        <taxon>Betaproteobacteria</taxon>
        <taxon>Burkholderiales</taxon>
        <taxon>Burkholderiaceae</taxon>
        <taxon>Pararobbsia</taxon>
    </lineage>
</organism>
<evidence type="ECO:0000256" key="1">
    <source>
        <dbReference type="SAM" id="MobiDB-lite"/>
    </source>
</evidence>
<gene>
    <name evidence="2" type="ORF">D7S86_08530</name>
</gene>
<sequence length="88" mass="9014">MDAIETYAGRSHDEAYAARKGHPVRAQEPPGGAMAIAEGEADPARGGGLLSARGRAVWQTGPGMDGGGFDDAGADVEPRPRSANEPRA</sequence>
<evidence type="ECO:0000313" key="3">
    <source>
        <dbReference type="Proteomes" id="UP000270342"/>
    </source>
</evidence>
<feature type="region of interest" description="Disordered" evidence="1">
    <location>
        <begin position="1"/>
        <end position="88"/>
    </location>
</feature>
<dbReference type="AlphaFoldDB" id="A0A494Y340"/>
<dbReference type="EMBL" id="RBZU01000003">
    <property type="protein sequence ID" value="RKP56428.1"/>
    <property type="molecule type" value="Genomic_DNA"/>
</dbReference>
<dbReference type="Proteomes" id="UP000270342">
    <property type="component" value="Unassembled WGS sequence"/>
</dbReference>
<dbReference type="RefSeq" id="WP_121085404.1">
    <property type="nucleotide sequence ID" value="NZ_RBZU01000003.1"/>
</dbReference>